<proteinExistence type="predicted"/>
<dbReference type="PANTHER" id="PTHR21261:SF17">
    <property type="entry name" value="BEAT VI"/>
    <property type="match status" value="1"/>
</dbReference>
<dbReference type="PANTHER" id="PTHR21261">
    <property type="entry name" value="BEAT PROTEIN"/>
    <property type="match status" value="1"/>
</dbReference>
<protein>
    <submittedName>
        <fullName evidence="1">Uncharacterized protein</fullName>
    </submittedName>
</protein>
<organism evidence="1">
    <name type="scientific">Lygus hesperus</name>
    <name type="common">Western plant bug</name>
    <dbReference type="NCBI Taxonomy" id="30085"/>
    <lineage>
        <taxon>Eukaryota</taxon>
        <taxon>Metazoa</taxon>
        <taxon>Ecdysozoa</taxon>
        <taxon>Arthropoda</taxon>
        <taxon>Hexapoda</taxon>
        <taxon>Insecta</taxon>
        <taxon>Pterygota</taxon>
        <taxon>Neoptera</taxon>
        <taxon>Paraneoptera</taxon>
        <taxon>Hemiptera</taxon>
        <taxon>Heteroptera</taxon>
        <taxon>Panheteroptera</taxon>
        <taxon>Cimicomorpha</taxon>
        <taxon>Miridae</taxon>
        <taxon>Mirini</taxon>
        <taxon>Lygus</taxon>
    </lineage>
</organism>
<name>A0A0K8T7F0_LYGHE</name>
<sequence>LLVTGGWCLRDVVMWAPEMVRAGTTLHLGCDYDLEGSALYSIKFYQGDQEFYRYVPKEAPPTRVFPLPGIQVDSRIPRPVPRPPIAIPCRRSSLGPARTNRRPAPYERLSAPFPSLPCPSSRIPVPSNQGYLSALARMKAIRPSVQANCSRRY</sequence>
<accession>A0A0K8T7F0</accession>
<feature type="non-terminal residue" evidence="1">
    <location>
        <position position="1"/>
    </location>
</feature>
<evidence type="ECO:0000313" key="1">
    <source>
        <dbReference type="EMBL" id="JAG61341.1"/>
    </source>
</evidence>
<dbReference type="EMBL" id="GBRD01004480">
    <property type="protein sequence ID" value="JAG61341.1"/>
    <property type="molecule type" value="Transcribed_RNA"/>
</dbReference>
<reference evidence="1" key="1">
    <citation type="submission" date="2014-09" db="EMBL/GenBank/DDBJ databases">
        <authorList>
            <person name="Magalhaes I.L.F."/>
            <person name="Oliveira U."/>
            <person name="Santos F.R."/>
            <person name="Vidigal T.H.D.A."/>
            <person name="Brescovit A.D."/>
            <person name="Santos A.J."/>
        </authorList>
    </citation>
    <scope>NUCLEOTIDE SEQUENCE</scope>
</reference>
<dbReference type="AlphaFoldDB" id="A0A0K8T7F0"/>